<dbReference type="Gene3D" id="3.40.50.300">
    <property type="entry name" value="P-loop containing nucleotide triphosphate hydrolases"/>
    <property type="match status" value="1"/>
</dbReference>
<evidence type="ECO:0000256" key="2">
    <source>
        <dbReference type="SAM" id="MobiDB-lite"/>
    </source>
</evidence>
<organism evidence="3 4">
    <name type="scientific">Parasutterella secunda</name>
    <dbReference type="NCBI Taxonomy" id="626947"/>
    <lineage>
        <taxon>Bacteria</taxon>
        <taxon>Pseudomonadati</taxon>
        <taxon>Pseudomonadota</taxon>
        <taxon>Betaproteobacteria</taxon>
        <taxon>Burkholderiales</taxon>
        <taxon>Sutterellaceae</taxon>
        <taxon>Parasutterella</taxon>
    </lineage>
</organism>
<accession>A0ABS2GVG4</accession>
<dbReference type="RefSeq" id="WP_205050966.1">
    <property type="nucleotide sequence ID" value="NZ_JACJKX010000025.1"/>
</dbReference>
<dbReference type="EMBL" id="JACJKX010000025">
    <property type="protein sequence ID" value="MBM6929384.1"/>
    <property type="molecule type" value="Genomic_DNA"/>
</dbReference>
<keyword evidence="1" id="KW-0175">Coiled coil</keyword>
<dbReference type="SUPFAM" id="SSF52540">
    <property type="entry name" value="P-loop containing nucleoside triphosphate hydrolases"/>
    <property type="match status" value="1"/>
</dbReference>
<gene>
    <name evidence="3" type="ORF">H5985_08925</name>
</gene>
<protein>
    <recommendedName>
        <fullName evidence="5">AAA+ ATPase domain-containing protein</fullName>
    </recommendedName>
</protein>
<evidence type="ECO:0000313" key="3">
    <source>
        <dbReference type="EMBL" id="MBM6929384.1"/>
    </source>
</evidence>
<reference evidence="3 4" key="1">
    <citation type="journal article" date="2021" name="Sci. Rep.">
        <title>The distribution of antibiotic resistance genes in chicken gut microbiota commensals.</title>
        <authorList>
            <person name="Juricova H."/>
            <person name="Matiasovicova J."/>
            <person name="Kubasova T."/>
            <person name="Cejkova D."/>
            <person name="Rychlik I."/>
        </authorList>
    </citation>
    <scope>NUCLEOTIDE SEQUENCE [LARGE SCALE GENOMIC DNA]</scope>
    <source>
        <strain evidence="3 4">An562</strain>
    </source>
</reference>
<proteinExistence type="predicted"/>
<dbReference type="Proteomes" id="UP000777002">
    <property type="component" value="Unassembled WGS sequence"/>
</dbReference>
<feature type="coiled-coil region" evidence="1">
    <location>
        <begin position="591"/>
        <end position="692"/>
    </location>
</feature>
<evidence type="ECO:0008006" key="5">
    <source>
        <dbReference type="Google" id="ProtNLM"/>
    </source>
</evidence>
<name>A0ABS2GVG4_9BURK</name>
<dbReference type="InterPro" id="IPR027417">
    <property type="entry name" value="P-loop_NTPase"/>
</dbReference>
<evidence type="ECO:0000256" key="1">
    <source>
        <dbReference type="SAM" id="Coils"/>
    </source>
</evidence>
<sequence length="1121" mass="129462">MMKAIAVEKFSTPNDYVYFFIKRVTLIQNILDSLSKEDVVHINKTVHKLTRRPIFGQVKLGSRSHPDTFDWRTDKDFVTRLLFCTTTFNMVMVNVLSEIRGSKFNPNNVDNFEIIIKNAYKAPEAVIYNVAVLPSFVEYKETSFPNFLENYLSIIQKIDQVLKEHHVDLPITALTLEQMQGEGLQFLQSFKDHSAFPEDLKKPLEDLQKQLQEKSPTNQADPSYKNEDVEEFDVTKEDFEEPIEENTMTIKNTTKYLGFIRLQKNFFNFYPVAEISHGQINRLLNTVDDFPKYGAFSLVRDYFKDNATRNLIDNYFYCVDLEPGDLQEYTNLDGTVREDYKYRLVDFHELVRSQRIKTIDAEQSYLIVYPNSNKPNLQSSIYVSFNRDGDTDPIASYPRIPVVLALNGQYLGPTPLLQDGNGQVYVNFRSGTNDGVVNCFKGNRINDAIYSYSIYAHEESEYCARDILDTTHPQVSKAFYDLLDDATLLQRMAEQTKLVDKKNLSQFREFIAKSTLNVNLLGPNEQIQEERKERLARYLTNLQLNEENIETFATVVTNCMAMAKNDKSGFFDELVKRIVRIPDALDHIKEYKLIHDQIEVLQQQREHEEKELEKVRASFEKFNNDKDKLQKQKLEGELAKIKEEIEKQQVKLKEILQAMDQINTLDAVKKEVERLNTHRHSLERSNSILEEDAERLDSYLMNAVNNRKVKELAFNPALAHKFNEAAAQWLKADEANKLKEKIIAVNSLEGYKFNEKEDIQGTRLVSYLYSQTKRFRAYDRNTILNLYICLAQNLLTVFSGRPGCGKTSICHIMAHVLGTLTFETKTGVEHVNRFLPVAVERGWTSKRDFLGYFNPLTKHFESPDPRRYLAVQMLDAENKAGRNKFPYVVLLDESNLSPMEYYWADFMNMGQDVGSMNTLSLGDGSLYEIPSTLRFLATINNDQTTENLSPRLIDRAWVITLPDTSWESFTQNTEIPQVDDENLQIVDWKSLQDVFSFNACSKEIEKYEEKITGILASVYKCMSQLGLNPSPRTQKSILAYVAAGTKWFEKEADQAFTFNTAIDYAVSQKLLPSISLVGQKYADRLVELHNILEANDLTRSAKMLQNIIDRGNESMNLYSFF</sequence>
<keyword evidence="4" id="KW-1185">Reference proteome</keyword>
<evidence type="ECO:0000313" key="4">
    <source>
        <dbReference type="Proteomes" id="UP000777002"/>
    </source>
</evidence>
<feature type="region of interest" description="Disordered" evidence="2">
    <location>
        <begin position="212"/>
        <end position="232"/>
    </location>
</feature>
<comment type="caution">
    <text evidence="3">The sequence shown here is derived from an EMBL/GenBank/DDBJ whole genome shotgun (WGS) entry which is preliminary data.</text>
</comment>